<dbReference type="PANTHER" id="PTHR22916:SF51">
    <property type="entry name" value="GLYCOSYLTRANSFERASE EPSH-RELATED"/>
    <property type="match status" value="1"/>
</dbReference>
<dbReference type="PANTHER" id="PTHR22916">
    <property type="entry name" value="GLYCOSYLTRANSFERASE"/>
    <property type="match status" value="1"/>
</dbReference>
<evidence type="ECO:0000313" key="4">
    <source>
        <dbReference type="EMBL" id="HIW85507.1"/>
    </source>
</evidence>
<dbReference type="EMBL" id="DXGE01000012">
    <property type="protein sequence ID" value="HIW85507.1"/>
    <property type="molecule type" value="Genomic_DNA"/>
</dbReference>
<dbReference type="InterPro" id="IPR029044">
    <property type="entry name" value="Nucleotide-diphossugar_trans"/>
</dbReference>
<dbReference type="Gene3D" id="3.90.550.10">
    <property type="entry name" value="Spore Coat Polysaccharide Biosynthesis Protein SpsA, Chain A"/>
    <property type="match status" value="1"/>
</dbReference>
<organism evidence="4 5">
    <name type="scientific">Candidatus Eubacterium faecipullorum</name>
    <dbReference type="NCBI Taxonomy" id="2838571"/>
    <lineage>
        <taxon>Bacteria</taxon>
        <taxon>Bacillati</taxon>
        <taxon>Bacillota</taxon>
        <taxon>Clostridia</taxon>
        <taxon>Eubacteriales</taxon>
        <taxon>Eubacteriaceae</taxon>
        <taxon>Eubacterium</taxon>
    </lineage>
</organism>
<keyword evidence="2 4" id="KW-0808">Transferase</keyword>
<accession>A0A9D1RF46</accession>
<keyword evidence="1 4" id="KW-0328">Glycosyltransferase</keyword>
<comment type="caution">
    <text evidence="4">The sequence shown here is derived from an EMBL/GenBank/DDBJ whole genome shotgun (WGS) entry which is preliminary data.</text>
</comment>
<evidence type="ECO:0000256" key="2">
    <source>
        <dbReference type="ARBA" id="ARBA00022679"/>
    </source>
</evidence>
<dbReference type="EC" id="2.4.-.-" evidence="4"/>
<reference evidence="4" key="1">
    <citation type="journal article" date="2021" name="PeerJ">
        <title>Extensive microbial diversity within the chicken gut microbiome revealed by metagenomics and culture.</title>
        <authorList>
            <person name="Gilroy R."/>
            <person name="Ravi A."/>
            <person name="Getino M."/>
            <person name="Pursley I."/>
            <person name="Horton D.L."/>
            <person name="Alikhan N.F."/>
            <person name="Baker D."/>
            <person name="Gharbi K."/>
            <person name="Hall N."/>
            <person name="Watson M."/>
            <person name="Adriaenssens E.M."/>
            <person name="Foster-Nyarko E."/>
            <person name="Jarju S."/>
            <person name="Secka A."/>
            <person name="Antonio M."/>
            <person name="Oren A."/>
            <person name="Chaudhuri R.R."/>
            <person name="La Ragione R."/>
            <person name="Hildebrand F."/>
            <person name="Pallen M.J."/>
        </authorList>
    </citation>
    <scope>NUCLEOTIDE SEQUENCE</scope>
    <source>
        <strain evidence="4">421</strain>
    </source>
</reference>
<reference evidence="4" key="2">
    <citation type="submission" date="2021-04" db="EMBL/GenBank/DDBJ databases">
        <authorList>
            <person name="Gilroy R."/>
        </authorList>
    </citation>
    <scope>NUCLEOTIDE SEQUENCE</scope>
    <source>
        <strain evidence="4">421</strain>
    </source>
</reference>
<feature type="domain" description="Glycosyltransferase 2-like" evidence="3">
    <location>
        <begin position="6"/>
        <end position="139"/>
    </location>
</feature>
<evidence type="ECO:0000313" key="5">
    <source>
        <dbReference type="Proteomes" id="UP000824205"/>
    </source>
</evidence>
<dbReference type="CDD" id="cd00761">
    <property type="entry name" value="Glyco_tranf_GTA_type"/>
    <property type="match status" value="1"/>
</dbReference>
<dbReference type="GO" id="GO:0016757">
    <property type="term" value="F:glycosyltransferase activity"/>
    <property type="evidence" value="ECO:0007669"/>
    <property type="project" value="UniProtKB-KW"/>
</dbReference>
<proteinExistence type="predicted"/>
<evidence type="ECO:0000259" key="3">
    <source>
        <dbReference type="Pfam" id="PF00535"/>
    </source>
</evidence>
<dbReference type="AlphaFoldDB" id="A0A9D1RF46"/>
<protein>
    <submittedName>
        <fullName evidence="4">Glycosyltransferase</fullName>
        <ecNumber evidence="4">2.4.-.-</ecNumber>
    </submittedName>
</protein>
<evidence type="ECO:0000256" key="1">
    <source>
        <dbReference type="ARBA" id="ARBA00022676"/>
    </source>
</evidence>
<dbReference type="SUPFAM" id="SSF53448">
    <property type="entry name" value="Nucleotide-diphospho-sugar transferases"/>
    <property type="match status" value="1"/>
</dbReference>
<sequence length="319" mass="36968">MNEKISVIVPVYNVEKYLDKCLESIVHQTYRNLEIILVDDGSSDNCPAMCDEWAGKDKRIKVIHKENGGLSSARNAGLDFATGEYIVFVDSDDWLDTDAVEKLLRAAVENRADIVASGFYFENESGTSSIQDLRVSSFENEDIAFALLTDEIRPEVCSKLYSARLIGKLRFDESMKYAEDLPFNFNVMLKAKKLFCMAVSCYHYYQRNAGSITSSYISAARAESWKMFNSFYEQCSGREKLKTACTYRFTIYTFGILNRVIPFKEYRKKYFKEISDGLIRYKKEIMQNSLISKKHKCSLMLLAFNRYLYLAVYWLVFRF</sequence>
<name>A0A9D1RF46_9FIRM</name>
<dbReference type="Pfam" id="PF00535">
    <property type="entry name" value="Glycos_transf_2"/>
    <property type="match status" value="1"/>
</dbReference>
<dbReference type="Proteomes" id="UP000824205">
    <property type="component" value="Unassembled WGS sequence"/>
</dbReference>
<gene>
    <name evidence="4" type="ORF">IAA48_03335</name>
</gene>
<dbReference type="InterPro" id="IPR001173">
    <property type="entry name" value="Glyco_trans_2-like"/>
</dbReference>